<reference evidence="2" key="2">
    <citation type="submission" date="2023-05" db="EMBL/GenBank/DDBJ databases">
        <authorList>
            <consortium name="Lawrence Berkeley National Laboratory"/>
            <person name="Steindorff A."/>
            <person name="Hensen N."/>
            <person name="Bonometti L."/>
            <person name="Westerberg I."/>
            <person name="Brannstrom I.O."/>
            <person name="Guillou S."/>
            <person name="Cros-Aarteil S."/>
            <person name="Calhoun S."/>
            <person name="Haridas S."/>
            <person name="Kuo A."/>
            <person name="Mondo S."/>
            <person name="Pangilinan J."/>
            <person name="Riley R."/>
            <person name="Labutti K."/>
            <person name="Andreopoulos B."/>
            <person name="Lipzen A."/>
            <person name="Chen C."/>
            <person name="Yanf M."/>
            <person name="Daum C."/>
            <person name="Ng V."/>
            <person name="Clum A."/>
            <person name="Ohm R."/>
            <person name="Martin F."/>
            <person name="Silar P."/>
            <person name="Natvig D."/>
            <person name="Lalanne C."/>
            <person name="Gautier V."/>
            <person name="Ament-Velasquez S.L."/>
            <person name="Kruys A."/>
            <person name="Hutchinson M.I."/>
            <person name="Powell A.J."/>
            <person name="Barry K."/>
            <person name="Miller A.N."/>
            <person name="Grigoriev I.V."/>
            <person name="Debuchy R."/>
            <person name="Gladieux P."/>
            <person name="Thoren M.H."/>
            <person name="Johannesson H."/>
        </authorList>
    </citation>
    <scope>NUCLEOTIDE SEQUENCE</scope>
    <source>
        <strain evidence="2">CBS 532.94</strain>
    </source>
</reference>
<name>A0AAN7C2P0_9PEZI</name>
<proteinExistence type="predicted"/>
<feature type="non-terminal residue" evidence="2">
    <location>
        <position position="101"/>
    </location>
</feature>
<sequence>MGDGDSKTRLFIPFMIGFIYPKFTYIAYDWVSVFAQRKINMLDELPDKPSRGFAELCNKVTGFAVDQDEQRQLGEDELTGILAINTEDQPVDEAAEVDDSA</sequence>
<keyword evidence="3" id="KW-1185">Reference proteome</keyword>
<organism evidence="2 3">
    <name type="scientific">Achaetomium macrosporum</name>
    <dbReference type="NCBI Taxonomy" id="79813"/>
    <lineage>
        <taxon>Eukaryota</taxon>
        <taxon>Fungi</taxon>
        <taxon>Dikarya</taxon>
        <taxon>Ascomycota</taxon>
        <taxon>Pezizomycotina</taxon>
        <taxon>Sordariomycetes</taxon>
        <taxon>Sordariomycetidae</taxon>
        <taxon>Sordariales</taxon>
        <taxon>Chaetomiaceae</taxon>
        <taxon>Achaetomium</taxon>
    </lineage>
</organism>
<keyword evidence="1" id="KW-0472">Membrane</keyword>
<reference evidence="2" key="1">
    <citation type="journal article" date="2023" name="Mol. Phylogenet. Evol.">
        <title>Genome-scale phylogeny and comparative genomics of the fungal order Sordariales.</title>
        <authorList>
            <person name="Hensen N."/>
            <person name="Bonometti L."/>
            <person name="Westerberg I."/>
            <person name="Brannstrom I.O."/>
            <person name="Guillou S."/>
            <person name="Cros-Aarteil S."/>
            <person name="Calhoun S."/>
            <person name="Haridas S."/>
            <person name="Kuo A."/>
            <person name="Mondo S."/>
            <person name="Pangilinan J."/>
            <person name="Riley R."/>
            <person name="LaButti K."/>
            <person name="Andreopoulos B."/>
            <person name="Lipzen A."/>
            <person name="Chen C."/>
            <person name="Yan M."/>
            <person name="Daum C."/>
            <person name="Ng V."/>
            <person name="Clum A."/>
            <person name="Steindorff A."/>
            <person name="Ohm R.A."/>
            <person name="Martin F."/>
            <person name="Silar P."/>
            <person name="Natvig D.O."/>
            <person name="Lalanne C."/>
            <person name="Gautier V."/>
            <person name="Ament-Velasquez S.L."/>
            <person name="Kruys A."/>
            <person name="Hutchinson M.I."/>
            <person name="Powell A.J."/>
            <person name="Barry K."/>
            <person name="Miller A.N."/>
            <person name="Grigoriev I.V."/>
            <person name="Debuchy R."/>
            <person name="Gladieux P."/>
            <person name="Hiltunen Thoren M."/>
            <person name="Johannesson H."/>
        </authorList>
    </citation>
    <scope>NUCLEOTIDE SEQUENCE</scope>
    <source>
        <strain evidence="2">CBS 532.94</strain>
    </source>
</reference>
<feature type="transmembrane region" description="Helical" evidence="1">
    <location>
        <begin position="12"/>
        <end position="31"/>
    </location>
</feature>
<evidence type="ECO:0000256" key="1">
    <source>
        <dbReference type="SAM" id="Phobius"/>
    </source>
</evidence>
<evidence type="ECO:0000313" key="3">
    <source>
        <dbReference type="Proteomes" id="UP001303760"/>
    </source>
</evidence>
<comment type="caution">
    <text evidence="2">The sequence shown here is derived from an EMBL/GenBank/DDBJ whole genome shotgun (WGS) entry which is preliminary data.</text>
</comment>
<accession>A0AAN7C2P0</accession>
<dbReference type="Proteomes" id="UP001303760">
    <property type="component" value="Unassembled WGS sequence"/>
</dbReference>
<dbReference type="EMBL" id="MU860565">
    <property type="protein sequence ID" value="KAK4233408.1"/>
    <property type="molecule type" value="Genomic_DNA"/>
</dbReference>
<keyword evidence="1" id="KW-1133">Transmembrane helix</keyword>
<protein>
    <submittedName>
        <fullName evidence="2">Uncharacterized protein</fullName>
    </submittedName>
</protein>
<evidence type="ECO:0000313" key="2">
    <source>
        <dbReference type="EMBL" id="KAK4233408.1"/>
    </source>
</evidence>
<gene>
    <name evidence="2" type="ORF">C8A03DRAFT_38888</name>
</gene>
<keyword evidence="1" id="KW-0812">Transmembrane</keyword>
<dbReference type="AlphaFoldDB" id="A0AAN7C2P0"/>